<gene>
    <name evidence="2" type="ORF">ACFO3I_12880</name>
</gene>
<protein>
    <submittedName>
        <fullName evidence="2">Substrate-binding periplasmic protein</fullName>
    </submittedName>
</protein>
<dbReference type="InterPro" id="IPR001638">
    <property type="entry name" value="Solute-binding_3/MltF_N"/>
</dbReference>
<dbReference type="SMART" id="SM00062">
    <property type="entry name" value="PBPb"/>
    <property type="match status" value="1"/>
</dbReference>
<dbReference type="PANTHER" id="PTHR38834">
    <property type="entry name" value="PERIPLASMIC SUBSTRATE BINDING PROTEIN FAMILY 3"/>
    <property type="match status" value="1"/>
</dbReference>
<dbReference type="EMBL" id="JBHSGB010000010">
    <property type="protein sequence ID" value="MFC4655903.1"/>
    <property type="molecule type" value="Genomic_DNA"/>
</dbReference>
<name>A0ABV9JNR0_9GAMM</name>
<feature type="domain" description="Solute-binding protein family 3/N-terminal" evidence="1">
    <location>
        <begin position="22"/>
        <end position="242"/>
    </location>
</feature>
<evidence type="ECO:0000313" key="3">
    <source>
        <dbReference type="Proteomes" id="UP001595962"/>
    </source>
</evidence>
<reference evidence="3" key="1">
    <citation type="journal article" date="2019" name="Int. J. Syst. Evol. Microbiol.">
        <title>The Global Catalogue of Microorganisms (GCM) 10K type strain sequencing project: providing services to taxonomists for standard genome sequencing and annotation.</title>
        <authorList>
            <consortium name="The Broad Institute Genomics Platform"/>
            <consortium name="The Broad Institute Genome Sequencing Center for Infectious Disease"/>
            <person name="Wu L."/>
            <person name="Ma J."/>
        </authorList>
    </citation>
    <scope>NUCLEOTIDE SEQUENCE [LARGE SCALE GENOMIC DNA]</scope>
    <source>
        <strain evidence="3">DT28</strain>
    </source>
</reference>
<sequence>MLRLILLLCGFSFMLQAQPLRLITVIEPPVSYLDSHGKAVGFAVEVVQAIQKELGDKTLIEVMPEARAIYIARTEPNVVLFSFSRTAERENEFYWIIPLVQKSWAVYALNSNPIQIETLEQLKEVTSIGVVRGDIREEWFTNLGFKNLSKSVNHQQNLNRLLAGRLDLIAYESQGIRHLLQEESVSLDTVRPVFLLRQSNVYLLMSKTGTSPELAERWKMAADKIRRSGAQQFIAEKWQLQLKHFQEMDTEVQNGVLVFK</sequence>
<comment type="caution">
    <text evidence="2">The sequence shown here is derived from an EMBL/GenBank/DDBJ whole genome shotgun (WGS) entry which is preliminary data.</text>
</comment>
<organism evidence="2 3">
    <name type="scientific">Rheinheimera marina</name>
    <dbReference type="NCBI Taxonomy" id="1774958"/>
    <lineage>
        <taxon>Bacteria</taxon>
        <taxon>Pseudomonadati</taxon>
        <taxon>Pseudomonadota</taxon>
        <taxon>Gammaproteobacteria</taxon>
        <taxon>Chromatiales</taxon>
        <taxon>Chromatiaceae</taxon>
        <taxon>Rheinheimera</taxon>
    </lineage>
</organism>
<dbReference type="Pfam" id="PF00497">
    <property type="entry name" value="SBP_bac_3"/>
    <property type="match status" value="1"/>
</dbReference>
<keyword evidence="3" id="KW-1185">Reference proteome</keyword>
<accession>A0ABV9JNR0</accession>
<dbReference type="Proteomes" id="UP001595962">
    <property type="component" value="Unassembled WGS sequence"/>
</dbReference>
<dbReference type="RefSeq" id="WP_377334438.1">
    <property type="nucleotide sequence ID" value="NZ_JBHSGB010000010.1"/>
</dbReference>
<proteinExistence type="predicted"/>
<evidence type="ECO:0000313" key="2">
    <source>
        <dbReference type="EMBL" id="MFC4655903.1"/>
    </source>
</evidence>
<evidence type="ECO:0000259" key="1">
    <source>
        <dbReference type="SMART" id="SM00062"/>
    </source>
</evidence>
<dbReference type="Gene3D" id="3.40.190.10">
    <property type="entry name" value="Periplasmic binding protein-like II"/>
    <property type="match status" value="2"/>
</dbReference>
<dbReference type="SUPFAM" id="SSF53850">
    <property type="entry name" value="Periplasmic binding protein-like II"/>
    <property type="match status" value="1"/>
</dbReference>
<dbReference type="PANTHER" id="PTHR38834:SF3">
    <property type="entry name" value="SOLUTE-BINDING PROTEIN FAMILY 3_N-TERMINAL DOMAIN-CONTAINING PROTEIN"/>
    <property type="match status" value="1"/>
</dbReference>